<name>A0A2U1NC45_ARTAN</name>
<feature type="domain" description="Phytocyanin" evidence="2">
    <location>
        <begin position="30"/>
        <end position="169"/>
    </location>
</feature>
<organism evidence="3 4">
    <name type="scientific">Artemisia annua</name>
    <name type="common">Sweet wormwood</name>
    <dbReference type="NCBI Taxonomy" id="35608"/>
    <lineage>
        <taxon>Eukaryota</taxon>
        <taxon>Viridiplantae</taxon>
        <taxon>Streptophyta</taxon>
        <taxon>Embryophyta</taxon>
        <taxon>Tracheophyta</taxon>
        <taxon>Spermatophyta</taxon>
        <taxon>Magnoliopsida</taxon>
        <taxon>eudicotyledons</taxon>
        <taxon>Gunneridae</taxon>
        <taxon>Pentapetalae</taxon>
        <taxon>asterids</taxon>
        <taxon>campanulids</taxon>
        <taxon>Asterales</taxon>
        <taxon>Asteraceae</taxon>
        <taxon>Asteroideae</taxon>
        <taxon>Anthemideae</taxon>
        <taxon>Artemisiinae</taxon>
        <taxon>Artemisia</taxon>
    </lineage>
</organism>
<dbReference type="OrthoDB" id="2011645at2759"/>
<feature type="signal peptide" evidence="1">
    <location>
        <begin position="1"/>
        <end position="29"/>
    </location>
</feature>
<evidence type="ECO:0000259" key="2">
    <source>
        <dbReference type="PROSITE" id="PS51485"/>
    </source>
</evidence>
<evidence type="ECO:0000313" key="3">
    <source>
        <dbReference type="EMBL" id="PWA71084.1"/>
    </source>
</evidence>
<accession>A0A2U1NC45</accession>
<sequence length="169" mass="18575">MATGRGNAVMAVAVFCLVFVAFQSEVAYARVYTVGDADGWTYGVQTWPRDKRFNAGDVLVFKYPRGLHNVAVVNQTGLNHCSVIPKDAKVYTSGNDHITLVRVFKYPRGLHNVAVVNQTGLNHCSVIPKDAKVYTSGNDHITLVRGDNNFICSIADHCNQDLLMTLFAV</sequence>
<keyword evidence="1" id="KW-0732">Signal</keyword>
<comment type="caution">
    <text evidence="3">The sequence shown here is derived from an EMBL/GenBank/DDBJ whole genome shotgun (WGS) entry which is preliminary data.</text>
</comment>
<dbReference type="EMBL" id="PKPP01003138">
    <property type="protein sequence ID" value="PWA71084.1"/>
    <property type="molecule type" value="Genomic_DNA"/>
</dbReference>
<feature type="chain" id="PRO_5015688334" evidence="1">
    <location>
        <begin position="30"/>
        <end position="169"/>
    </location>
</feature>
<keyword evidence="4" id="KW-1185">Reference proteome</keyword>
<dbReference type="GO" id="GO:0009055">
    <property type="term" value="F:electron transfer activity"/>
    <property type="evidence" value="ECO:0007669"/>
    <property type="project" value="InterPro"/>
</dbReference>
<dbReference type="STRING" id="35608.A0A2U1NC45"/>
<gene>
    <name evidence="3" type="ORF">CTI12_AA285300</name>
</gene>
<dbReference type="Pfam" id="PF02298">
    <property type="entry name" value="Cu_bind_like"/>
    <property type="match status" value="2"/>
</dbReference>
<dbReference type="PROSITE" id="PS51485">
    <property type="entry name" value="PHYTOCYANIN"/>
    <property type="match status" value="1"/>
</dbReference>
<dbReference type="PANTHER" id="PTHR33021:SF424">
    <property type="entry name" value="BASIC BLUE PROTEIN"/>
    <property type="match status" value="1"/>
</dbReference>
<dbReference type="InterPro" id="IPR039391">
    <property type="entry name" value="Phytocyanin-like"/>
</dbReference>
<evidence type="ECO:0000313" key="4">
    <source>
        <dbReference type="Proteomes" id="UP000245207"/>
    </source>
</evidence>
<dbReference type="InterPro" id="IPR003245">
    <property type="entry name" value="Phytocyanin_dom"/>
</dbReference>
<evidence type="ECO:0000256" key="1">
    <source>
        <dbReference type="SAM" id="SignalP"/>
    </source>
</evidence>
<dbReference type="InterPro" id="IPR008972">
    <property type="entry name" value="Cupredoxin"/>
</dbReference>
<proteinExistence type="predicted"/>
<dbReference type="Gene3D" id="2.60.40.420">
    <property type="entry name" value="Cupredoxins - blue copper proteins"/>
    <property type="match status" value="2"/>
</dbReference>
<dbReference type="AlphaFoldDB" id="A0A2U1NC45"/>
<protein>
    <submittedName>
        <fullName evidence="3">Cupredoxin</fullName>
    </submittedName>
</protein>
<reference evidence="3 4" key="1">
    <citation type="journal article" date="2018" name="Mol. Plant">
        <title>The genome of Artemisia annua provides insight into the evolution of Asteraceae family and artemisinin biosynthesis.</title>
        <authorList>
            <person name="Shen Q."/>
            <person name="Zhang L."/>
            <person name="Liao Z."/>
            <person name="Wang S."/>
            <person name="Yan T."/>
            <person name="Shi P."/>
            <person name="Liu M."/>
            <person name="Fu X."/>
            <person name="Pan Q."/>
            <person name="Wang Y."/>
            <person name="Lv Z."/>
            <person name="Lu X."/>
            <person name="Zhang F."/>
            <person name="Jiang W."/>
            <person name="Ma Y."/>
            <person name="Chen M."/>
            <person name="Hao X."/>
            <person name="Li L."/>
            <person name="Tang Y."/>
            <person name="Lv G."/>
            <person name="Zhou Y."/>
            <person name="Sun X."/>
            <person name="Brodelius P.E."/>
            <person name="Rose J.K.C."/>
            <person name="Tang K."/>
        </authorList>
    </citation>
    <scope>NUCLEOTIDE SEQUENCE [LARGE SCALE GENOMIC DNA]</scope>
    <source>
        <strain evidence="4">cv. Huhao1</strain>
        <tissue evidence="3">Leaf</tissue>
    </source>
</reference>
<dbReference type="GO" id="GO:0005886">
    <property type="term" value="C:plasma membrane"/>
    <property type="evidence" value="ECO:0007669"/>
    <property type="project" value="TreeGrafter"/>
</dbReference>
<dbReference type="PANTHER" id="PTHR33021">
    <property type="entry name" value="BLUE COPPER PROTEIN"/>
    <property type="match status" value="1"/>
</dbReference>
<dbReference type="Proteomes" id="UP000245207">
    <property type="component" value="Unassembled WGS sequence"/>
</dbReference>
<dbReference type="SUPFAM" id="SSF49503">
    <property type="entry name" value="Cupredoxins"/>
    <property type="match status" value="2"/>
</dbReference>